<reference evidence="1 2" key="1">
    <citation type="journal article" date="2013" name="Genome Biol. Evol.">
        <title>Life in an arsenic-containing gold mine: genome and physiology of the autotrophic arsenite-oxidizing bacterium rhizobium sp. NT-26.</title>
        <authorList>
            <person name="Andres J."/>
            <person name="Arsene-Ploetze F."/>
            <person name="Barbe V."/>
            <person name="Brochier-Armanet C."/>
            <person name="Cleiss-Arnold J."/>
            <person name="Coppee J.Y."/>
            <person name="Dillies M.A."/>
            <person name="Geist"/>
            <person name="L"/>
            <person name="Joublin A."/>
            <person name="Koechler S."/>
            <person name="Lassalle F."/>
            <person name="Marchal M."/>
            <person name="Medigue C."/>
            <person name="Muller D."/>
            <person name="Nesme X."/>
            <person name="Plewniak F."/>
            <person name="Proux C."/>
            <person name="Ramirez-Bahena M.H."/>
            <person name="Schenowitz C."/>
            <person name="Sismeiro O."/>
            <person name="Vallenet D."/>
            <person name="Santini J.M."/>
            <person name="Bertin P.N."/>
        </authorList>
    </citation>
    <scope>NUCLEOTIDE SEQUENCE [LARGE SCALE GENOMIC DNA]</scope>
    <source>
        <strain evidence="1 2">NT-26</strain>
    </source>
</reference>
<name>L0NIE7_9HYPH</name>
<evidence type="ECO:0000313" key="1">
    <source>
        <dbReference type="EMBL" id="CCF20870.1"/>
    </source>
</evidence>
<dbReference type="AlphaFoldDB" id="L0NIE7"/>
<dbReference type="Proteomes" id="UP000010792">
    <property type="component" value="Chromosome"/>
</dbReference>
<dbReference type="KEGG" id="rht:NT26_3147"/>
<keyword evidence="2" id="KW-1185">Reference proteome</keyword>
<sequence length="464" mass="51866">MTARSVIVRFADGRSVDGWSLREELSADVFQRQAHYDLAGAYAQAICTSPGVEPVLHNLLALKSPLIRDVSAALFVFERDPEAVTELQVAPNISAVLRRFRPQMPIVENQSLNAELVSRRAALTTAAKAIAHRLYRMRRRPYVGGKAVVRAWVEVTLKMYAREVKNAQVRVFPFPLNRHRQKEFLDELRRQRIDWTRDGLPYRLSSAAGLIAAGGNDRALAMAKFERDAFVDFASEVVRSGAGPVFTSDEFELGAVAAGQAFRVAGLHYVNSAHGVGFYCPRTAYSHFRYLTASQREFYGRSSPETQFVPRQTANFVLAEPPSPTNGRASVVFVHQDFRGAGLPAEADVEEQIMERLDALKLPAHVSKYVKVHPNANPQHLSGRLRDCSVATEWNHIEFGRCLFLMINSTAFYDLIGAGDIAVFKDVSFSPELYLEGEYQHFDLQTLAPTIEGWVKSHGAARRE</sequence>
<dbReference type="EMBL" id="FO082820">
    <property type="protein sequence ID" value="CCF20870.1"/>
    <property type="molecule type" value="Genomic_DNA"/>
</dbReference>
<protein>
    <submittedName>
        <fullName evidence="1">Uncharacterized protein</fullName>
    </submittedName>
</protein>
<evidence type="ECO:0000313" key="2">
    <source>
        <dbReference type="Proteomes" id="UP000010792"/>
    </source>
</evidence>
<dbReference type="OrthoDB" id="9554571at2"/>
<organism evidence="1 2">
    <name type="scientific">Pseudorhizobium banfieldiae</name>
    <dbReference type="NCBI Taxonomy" id="1125847"/>
    <lineage>
        <taxon>Bacteria</taxon>
        <taxon>Pseudomonadati</taxon>
        <taxon>Pseudomonadota</taxon>
        <taxon>Alphaproteobacteria</taxon>
        <taxon>Hyphomicrobiales</taxon>
        <taxon>Rhizobiaceae</taxon>
        <taxon>Rhizobium/Agrobacterium group</taxon>
        <taxon>Pseudorhizobium</taxon>
    </lineage>
</organism>
<proteinExistence type="predicted"/>
<dbReference type="STRING" id="1125847.NT26_3147"/>
<dbReference type="RefSeq" id="WP_152338627.1">
    <property type="nucleotide sequence ID" value="NZ_FO082820.1"/>
</dbReference>
<accession>L0NIE7</accession>
<gene>
    <name evidence="1" type="ORF">NT26_3147</name>
</gene>